<proteinExistence type="predicted"/>
<dbReference type="InterPro" id="IPR057255">
    <property type="entry name" value="2TM_P5A-ATPase"/>
</dbReference>
<protein>
    <recommendedName>
        <fullName evidence="2">P5A-ATPase transmembrane helical hairpin domain-containing protein</fullName>
    </recommendedName>
</protein>
<feature type="transmembrane region" description="Helical" evidence="1">
    <location>
        <begin position="54"/>
        <end position="76"/>
    </location>
</feature>
<feature type="transmembrane region" description="Helical" evidence="1">
    <location>
        <begin position="26"/>
        <end position="47"/>
    </location>
</feature>
<comment type="caution">
    <text evidence="3">The sequence shown here is derived from an EMBL/GenBank/DDBJ whole genome shotgun (WGS) entry which is preliminary data.</text>
</comment>
<dbReference type="Proteomes" id="UP000828390">
    <property type="component" value="Unassembled WGS sequence"/>
</dbReference>
<evidence type="ECO:0000259" key="2">
    <source>
        <dbReference type="Pfam" id="PF23143"/>
    </source>
</evidence>
<reference evidence="3" key="1">
    <citation type="journal article" date="2019" name="bioRxiv">
        <title>The Genome of the Zebra Mussel, Dreissena polymorpha: A Resource for Invasive Species Research.</title>
        <authorList>
            <person name="McCartney M.A."/>
            <person name="Auch B."/>
            <person name="Kono T."/>
            <person name="Mallez S."/>
            <person name="Zhang Y."/>
            <person name="Obille A."/>
            <person name="Becker A."/>
            <person name="Abrahante J.E."/>
            <person name="Garbe J."/>
            <person name="Badalamenti J.P."/>
            <person name="Herman A."/>
            <person name="Mangelson H."/>
            <person name="Liachko I."/>
            <person name="Sullivan S."/>
            <person name="Sone E.D."/>
            <person name="Koren S."/>
            <person name="Silverstein K.A.T."/>
            <person name="Beckman K.B."/>
            <person name="Gohl D.M."/>
        </authorList>
    </citation>
    <scope>NUCLEOTIDE SEQUENCE</scope>
    <source>
        <strain evidence="3">Duluth1</strain>
        <tissue evidence="3">Whole animal</tissue>
    </source>
</reference>
<keyword evidence="1" id="KW-0472">Membrane</keyword>
<keyword evidence="1" id="KW-0812">Transmembrane</keyword>
<evidence type="ECO:0000313" key="3">
    <source>
        <dbReference type="EMBL" id="KAH3794412.1"/>
    </source>
</evidence>
<evidence type="ECO:0000313" key="4">
    <source>
        <dbReference type="Proteomes" id="UP000828390"/>
    </source>
</evidence>
<dbReference type="EMBL" id="JAIWYP010000007">
    <property type="protein sequence ID" value="KAH3794412.1"/>
    <property type="molecule type" value="Genomic_DNA"/>
</dbReference>
<accession>A0A9D4F9X7</accession>
<feature type="domain" description="P5A-ATPase transmembrane helical hairpin" evidence="2">
    <location>
        <begin position="19"/>
        <end position="88"/>
    </location>
</feature>
<keyword evidence="4" id="KW-1185">Reference proteome</keyword>
<name>A0A9D4F9X7_DREPO</name>
<sequence>MAAPALNEEIQYVTYYNFRPTILHGYIGPFVGLYLVWLYCWTVVYGLEEYFEAGLIALACIGVVQVLVSLFCLWSVHVRCVLTCSRVSGSN</sequence>
<dbReference type="AlphaFoldDB" id="A0A9D4F9X7"/>
<evidence type="ECO:0000256" key="1">
    <source>
        <dbReference type="SAM" id="Phobius"/>
    </source>
</evidence>
<keyword evidence="1" id="KW-1133">Transmembrane helix</keyword>
<gene>
    <name evidence="3" type="ORF">DPMN_147945</name>
</gene>
<dbReference type="Pfam" id="PF23143">
    <property type="entry name" value="2TM_P5A-ATPase"/>
    <property type="match status" value="1"/>
</dbReference>
<reference evidence="3" key="2">
    <citation type="submission" date="2020-11" db="EMBL/GenBank/DDBJ databases">
        <authorList>
            <person name="McCartney M.A."/>
            <person name="Auch B."/>
            <person name="Kono T."/>
            <person name="Mallez S."/>
            <person name="Becker A."/>
            <person name="Gohl D.M."/>
            <person name="Silverstein K.A.T."/>
            <person name="Koren S."/>
            <person name="Bechman K.B."/>
            <person name="Herman A."/>
            <person name="Abrahante J.E."/>
            <person name="Garbe J."/>
        </authorList>
    </citation>
    <scope>NUCLEOTIDE SEQUENCE</scope>
    <source>
        <strain evidence="3">Duluth1</strain>
        <tissue evidence="3">Whole animal</tissue>
    </source>
</reference>
<organism evidence="3 4">
    <name type="scientific">Dreissena polymorpha</name>
    <name type="common">Zebra mussel</name>
    <name type="synonym">Mytilus polymorpha</name>
    <dbReference type="NCBI Taxonomy" id="45954"/>
    <lineage>
        <taxon>Eukaryota</taxon>
        <taxon>Metazoa</taxon>
        <taxon>Spiralia</taxon>
        <taxon>Lophotrochozoa</taxon>
        <taxon>Mollusca</taxon>
        <taxon>Bivalvia</taxon>
        <taxon>Autobranchia</taxon>
        <taxon>Heteroconchia</taxon>
        <taxon>Euheterodonta</taxon>
        <taxon>Imparidentia</taxon>
        <taxon>Neoheterodontei</taxon>
        <taxon>Myida</taxon>
        <taxon>Dreissenoidea</taxon>
        <taxon>Dreissenidae</taxon>
        <taxon>Dreissena</taxon>
    </lineage>
</organism>